<accession>A0A975GM06</accession>
<dbReference type="Proteomes" id="UP000663722">
    <property type="component" value="Chromosome"/>
</dbReference>
<dbReference type="EMBL" id="CP061800">
    <property type="protein sequence ID" value="QTA86145.1"/>
    <property type="molecule type" value="Genomic_DNA"/>
</dbReference>
<dbReference type="AlphaFoldDB" id="A0A975GM06"/>
<keyword evidence="2" id="KW-1185">Reference proteome</keyword>
<evidence type="ECO:0000313" key="1">
    <source>
        <dbReference type="EMBL" id="QTA86145.1"/>
    </source>
</evidence>
<name>A0A975GM06_9BACT</name>
<dbReference type="KEGG" id="dmm:dnm_021660"/>
<organism evidence="1 2">
    <name type="scientific">Desulfonema magnum</name>
    <dbReference type="NCBI Taxonomy" id="45655"/>
    <lineage>
        <taxon>Bacteria</taxon>
        <taxon>Pseudomonadati</taxon>
        <taxon>Thermodesulfobacteriota</taxon>
        <taxon>Desulfobacteria</taxon>
        <taxon>Desulfobacterales</taxon>
        <taxon>Desulfococcaceae</taxon>
        <taxon>Desulfonema</taxon>
    </lineage>
</organism>
<reference evidence="1" key="1">
    <citation type="journal article" date="2021" name="Microb. Physiol.">
        <title>Proteogenomic Insights into the Physiology of Marine, Sulfate-Reducing, Filamentous Desulfonema limicola and Desulfonema magnum.</title>
        <authorList>
            <person name="Schnaars V."/>
            <person name="Wohlbrand L."/>
            <person name="Scheve S."/>
            <person name="Hinrichs C."/>
            <person name="Reinhardt R."/>
            <person name="Rabus R."/>
        </authorList>
    </citation>
    <scope>NUCLEOTIDE SEQUENCE</scope>
    <source>
        <strain evidence="1">4be13</strain>
    </source>
</reference>
<sequence>MWYFNDKRLHYVLPRLFYDDSEFLRSRRTASALHKKG</sequence>
<gene>
    <name evidence="1" type="ORF">dnm_021660</name>
</gene>
<evidence type="ECO:0000313" key="2">
    <source>
        <dbReference type="Proteomes" id="UP000663722"/>
    </source>
</evidence>
<proteinExistence type="predicted"/>
<protein>
    <submittedName>
        <fullName evidence="1">Uncharacterized protein</fullName>
    </submittedName>
</protein>